<evidence type="ECO:0000313" key="6">
    <source>
        <dbReference type="EMBL" id="POW22551.1"/>
    </source>
</evidence>
<dbReference type="GO" id="GO:0005786">
    <property type="term" value="C:signal recognition particle, endoplasmic reticulum targeting"/>
    <property type="evidence" value="ECO:0007669"/>
    <property type="project" value="UniProtKB-KW"/>
</dbReference>
<evidence type="ECO:0000256" key="5">
    <source>
        <dbReference type="SAM" id="MobiDB-lite"/>
    </source>
</evidence>
<keyword evidence="3" id="KW-0733">Signal recognition particle</keyword>
<keyword evidence="2" id="KW-0963">Cytoplasm</keyword>
<dbReference type="InterPro" id="IPR002778">
    <property type="entry name" value="Signal_recog_particle_SRP19"/>
</dbReference>
<keyword evidence="7" id="KW-1185">Reference proteome</keyword>
<evidence type="ECO:0000256" key="2">
    <source>
        <dbReference type="ARBA" id="ARBA00022490"/>
    </source>
</evidence>
<feature type="compositionally biased region" description="Polar residues" evidence="5">
    <location>
        <begin position="32"/>
        <end position="41"/>
    </location>
</feature>
<dbReference type="VEuPathDB" id="FungiDB:PSHT_01254"/>
<evidence type="ECO:0000256" key="1">
    <source>
        <dbReference type="ARBA" id="ARBA00004496"/>
    </source>
</evidence>
<dbReference type="Pfam" id="PF01922">
    <property type="entry name" value="SRP19"/>
    <property type="match status" value="1"/>
</dbReference>
<dbReference type="Gene3D" id="3.30.56.30">
    <property type="entry name" value="Signal recognition particle, SRP19-like subunit"/>
    <property type="match status" value="1"/>
</dbReference>
<evidence type="ECO:0000313" key="7">
    <source>
        <dbReference type="Proteomes" id="UP000238274"/>
    </source>
</evidence>
<dbReference type="EMBL" id="PKSM01000009">
    <property type="protein sequence ID" value="POW22551.1"/>
    <property type="molecule type" value="Genomic_DNA"/>
</dbReference>
<dbReference type="AlphaFoldDB" id="A0A2S4WLC7"/>
<sequence length="265" mass="28959">MSRMYELSANDVDDFDFPLEASSSSDLPGSSRGTTNASPSNMAGMPPGFSDMLAGMMGSGIGPTPPPVRQEVDRSKTKNWETIYPRYLDAKAPCKTGGRRVALKYSLRWPLAQLIQHACTQLGLPCQLENDKVHPADWQNPGRVKVLIKRNDKPIDPSIPNKHALLCKIGLFLRPLESVRLKLPAPTSKDRNTHPLPNINLRLPYNSPAVSHGFLAMAEAESQKPVEPPAGPAIEDVPSSKNKNKAPAETKKNSKATPKKKKGKK</sequence>
<dbReference type="PANTHER" id="PTHR17453">
    <property type="entry name" value="SIGNAL RECOGNITION PARTICLE 19 KD PROTEIN"/>
    <property type="match status" value="1"/>
</dbReference>
<dbReference type="PANTHER" id="PTHR17453:SF0">
    <property type="entry name" value="SIGNAL RECOGNITION PARTICLE 19 KDA PROTEIN"/>
    <property type="match status" value="1"/>
</dbReference>
<organism evidence="6 7">
    <name type="scientific">Puccinia striiformis</name>
    <dbReference type="NCBI Taxonomy" id="27350"/>
    <lineage>
        <taxon>Eukaryota</taxon>
        <taxon>Fungi</taxon>
        <taxon>Dikarya</taxon>
        <taxon>Basidiomycota</taxon>
        <taxon>Pucciniomycotina</taxon>
        <taxon>Pucciniomycetes</taxon>
        <taxon>Pucciniales</taxon>
        <taxon>Pucciniaceae</taxon>
        <taxon>Puccinia</taxon>
    </lineage>
</organism>
<dbReference type="FunFam" id="3.30.56.30:FF:000010">
    <property type="entry name" value="Signal recognition particle sec65 subunit"/>
    <property type="match status" value="1"/>
</dbReference>
<dbReference type="SUPFAM" id="SSF69695">
    <property type="entry name" value="SRP19"/>
    <property type="match status" value="1"/>
</dbReference>
<comment type="subcellular location">
    <subcellularLocation>
        <location evidence="1">Cytoplasm</location>
    </subcellularLocation>
</comment>
<dbReference type="GO" id="GO:0008312">
    <property type="term" value="F:7S RNA binding"/>
    <property type="evidence" value="ECO:0007669"/>
    <property type="project" value="InterPro"/>
</dbReference>
<feature type="compositionally biased region" description="Low complexity" evidence="5">
    <location>
        <begin position="22"/>
        <end position="31"/>
    </location>
</feature>
<reference evidence="7" key="3">
    <citation type="journal article" date="2018" name="Mol. Plant Microbe Interact.">
        <title>Genome sequence resources for the wheat stripe rust pathogen (Puccinia striiformis f. sp. tritici) and the barley stripe rust pathogen (Puccinia striiformis f. sp. hordei).</title>
        <authorList>
            <person name="Xia C."/>
            <person name="Wang M."/>
            <person name="Yin C."/>
            <person name="Cornejo O.E."/>
            <person name="Hulbert S.H."/>
            <person name="Chen X."/>
        </authorList>
    </citation>
    <scope>NUCLEOTIDE SEQUENCE [LARGE SCALE GENOMIC DNA]</scope>
    <source>
        <strain evidence="7">93TX-2</strain>
    </source>
</reference>
<name>A0A2S4WLC7_9BASI</name>
<comment type="caution">
    <text evidence="6">The sequence shown here is derived from an EMBL/GenBank/DDBJ whole genome shotgun (WGS) entry which is preliminary data.</text>
</comment>
<reference evidence="7" key="2">
    <citation type="journal article" date="2018" name="BMC Genomics">
        <title>Genomic insights into host adaptation between the wheat stripe rust pathogen (Puccinia striiformis f. sp. tritici) and the barley stripe rust pathogen (Puccinia striiformis f. sp. hordei).</title>
        <authorList>
            <person name="Xia C."/>
            <person name="Wang M."/>
            <person name="Yin C."/>
            <person name="Cornejo O.E."/>
            <person name="Hulbert S.H."/>
            <person name="Chen X."/>
        </authorList>
    </citation>
    <scope>NUCLEOTIDE SEQUENCE [LARGE SCALE GENOMIC DNA]</scope>
    <source>
        <strain evidence="7">93TX-2</strain>
    </source>
</reference>
<feature type="region of interest" description="Disordered" evidence="5">
    <location>
        <begin position="15"/>
        <end position="76"/>
    </location>
</feature>
<evidence type="ECO:0000256" key="3">
    <source>
        <dbReference type="ARBA" id="ARBA00023135"/>
    </source>
</evidence>
<dbReference type="OrthoDB" id="2527451at2759"/>
<dbReference type="Proteomes" id="UP000238274">
    <property type="component" value="Unassembled WGS sequence"/>
</dbReference>
<gene>
    <name evidence="6" type="ORF">PSHT_01254</name>
</gene>
<proteinExistence type="predicted"/>
<evidence type="ECO:0008006" key="8">
    <source>
        <dbReference type="Google" id="ProtNLM"/>
    </source>
</evidence>
<accession>A0A2S4WLC7</accession>
<dbReference type="GO" id="GO:0006617">
    <property type="term" value="P:SRP-dependent cotranslational protein targeting to membrane, signal sequence recognition"/>
    <property type="evidence" value="ECO:0007669"/>
    <property type="project" value="TreeGrafter"/>
</dbReference>
<keyword evidence="4" id="KW-0687">Ribonucleoprotein</keyword>
<reference evidence="6 7" key="1">
    <citation type="submission" date="2017-12" db="EMBL/GenBank/DDBJ databases">
        <title>Gene loss provides genomic basis for host adaptation in cereal stripe rust fungi.</title>
        <authorList>
            <person name="Xia C."/>
        </authorList>
    </citation>
    <scope>NUCLEOTIDE SEQUENCE [LARGE SCALE GENOMIC DNA]</scope>
    <source>
        <strain evidence="6 7">93TX-2</strain>
    </source>
</reference>
<feature type="compositionally biased region" description="Basic residues" evidence="5">
    <location>
        <begin position="253"/>
        <end position="265"/>
    </location>
</feature>
<protein>
    <recommendedName>
        <fullName evidence="8">Signal recognition particle subunit SRP19</fullName>
    </recommendedName>
</protein>
<feature type="region of interest" description="Disordered" evidence="5">
    <location>
        <begin position="219"/>
        <end position="265"/>
    </location>
</feature>
<evidence type="ECO:0000256" key="4">
    <source>
        <dbReference type="ARBA" id="ARBA00023274"/>
    </source>
</evidence>
<dbReference type="InterPro" id="IPR036521">
    <property type="entry name" value="SRP19-like_sf"/>
</dbReference>